<dbReference type="RefSeq" id="WP_231062647.1">
    <property type="nucleotide sequence ID" value="NZ_JAJNOR010000005.1"/>
</dbReference>
<accession>A0AAP2W917</accession>
<organism evidence="2 3">
    <name type="scientific">Lientehia hominis</name>
    <dbReference type="NCBI Taxonomy" id="2897778"/>
    <lineage>
        <taxon>Bacteria</taxon>
        <taxon>Bacillati</taxon>
        <taxon>Bacillota</taxon>
        <taxon>Clostridia</taxon>
        <taxon>Lachnospirales</taxon>
        <taxon>Lachnospiraceae</taxon>
        <taxon>Lientehia</taxon>
    </lineage>
</organism>
<evidence type="ECO:0000313" key="2">
    <source>
        <dbReference type="EMBL" id="MCD2492761.1"/>
    </source>
</evidence>
<dbReference type="EMBL" id="JAJNOR010000005">
    <property type="protein sequence ID" value="MCD2492761.1"/>
    <property type="molecule type" value="Genomic_DNA"/>
</dbReference>
<gene>
    <name evidence="2" type="ORF">LQE92_08980</name>
</gene>
<dbReference type="AlphaFoldDB" id="A0AAP2W917"/>
<name>A0AAP2W917_9FIRM</name>
<evidence type="ECO:0000259" key="1">
    <source>
        <dbReference type="PROSITE" id="PS50943"/>
    </source>
</evidence>
<dbReference type="GO" id="GO:0003677">
    <property type="term" value="F:DNA binding"/>
    <property type="evidence" value="ECO:0007669"/>
    <property type="project" value="InterPro"/>
</dbReference>
<dbReference type="InterPro" id="IPR010982">
    <property type="entry name" value="Lambda_DNA-bd_dom_sf"/>
</dbReference>
<reference evidence="2 3" key="1">
    <citation type="submission" date="2021-11" db="EMBL/GenBank/DDBJ databases">
        <title>Lacrimispora sp. nov. NSJ-141 isolated from human feces.</title>
        <authorList>
            <person name="Abdugheni R."/>
        </authorList>
    </citation>
    <scope>NUCLEOTIDE SEQUENCE [LARGE SCALE GENOMIC DNA]</scope>
    <source>
        <strain evidence="2 3">NSJ-141</strain>
    </source>
</reference>
<feature type="domain" description="HTH cro/C1-type" evidence="1">
    <location>
        <begin position="5"/>
        <end position="59"/>
    </location>
</feature>
<dbReference type="Pfam" id="PF01381">
    <property type="entry name" value="HTH_3"/>
    <property type="match status" value="1"/>
</dbReference>
<comment type="caution">
    <text evidence="2">The sequence shown here is derived from an EMBL/GenBank/DDBJ whole genome shotgun (WGS) entry which is preliminary data.</text>
</comment>
<keyword evidence="3" id="KW-1185">Reference proteome</keyword>
<evidence type="ECO:0000313" key="3">
    <source>
        <dbReference type="Proteomes" id="UP001299265"/>
    </source>
</evidence>
<dbReference type="SMART" id="SM00530">
    <property type="entry name" value="HTH_XRE"/>
    <property type="match status" value="1"/>
</dbReference>
<dbReference type="CDD" id="cd00093">
    <property type="entry name" value="HTH_XRE"/>
    <property type="match status" value="1"/>
</dbReference>
<dbReference type="PROSITE" id="PS50943">
    <property type="entry name" value="HTH_CROC1"/>
    <property type="match status" value="1"/>
</dbReference>
<dbReference type="SUPFAM" id="SSF47413">
    <property type="entry name" value="lambda repressor-like DNA-binding domains"/>
    <property type="match status" value="1"/>
</dbReference>
<proteinExistence type="predicted"/>
<protein>
    <submittedName>
        <fullName evidence="2">Helix-turn-helix domain-containing protein</fullName>
    </submittedName>
</protein>
<dbReference type="Gene3D" id="1.10.260.40">
    <property type="entry name" value="lambda repressor-like DNA-binding domains"/>
    <property type="match status" value="1"/>
</dbReference>
<dbReference type="Proteomes" id="UP001299265">
    <property type="component" value="Unassembled WGS sequence"/>
</dbReference>
<sequence length="65" mass="7684">MRKALKEARQKAGMTQRDVADYLGITERYYRQIEAGQRTGDFELWDSLEDLLKIHQRLLRVISSD</sequence>
<dbReference type="InterPro" id="IPR001387">
    <property type="entry name" value="Cro/C1-type_HTH"/>
</dbReference>